<evidence type="ECO:0000256" key="1">
    <source>
        <dbReference type="SAM" id="MobiDB-lite"/>
    </source>
</evidence>
<sequence>MSSAQSLKGQPTHQLFLERCRTKYSWASGATRGTPSAIERHRRDLEVAFSEINGLMAGMHYQDQAEDSPASPPISLSPSPLQETRGRLDYPAEIDITDDLLGDPPGPSHTAAPEPPAAMGDQPMASQWAAIRSLRKETEFHHARFQALVTQLRDPIISNLLKIHPDARSIRNTGAQMVKDILEGFQPRELSLVFAFTSFSYSISQLLYKKDRIGKSDILADIRAWRDLIADPKERHAFNRLAPELWPEAKEYLHFIDIPAYPAGSAVPLPNPWPETVPLVGSAALSPFQLLHPQPDRQPETTPPVDYTAPSHPQDRYSFDNMPMDPNPGDARLSQDIVDMMNISQRVFGFSSIDPDLIFSNQSQWPLANELQPPDPPVGLPAPPMKFDPPDREEKSSPLTNQAVGNAKLEETVMFLVILAFLQETGQLLYILSGRSLASRCYKMYPAQKREQEAFYRKAQEVFFKPWSQRPNSGAPAFRALVSVAEMFTQGGYLRSIDEIEHYLACVATAVLPPGAAFKEFISSIFSEIPATSTQTPDSSNPKKRRRKKDDDPAKASKQVPQRRLCKYDGCNATYSDPSGLRKHCVQSHGKPGPLSVSCGECNYTSLRRDRVRDHFRKQHSGIALPENLQDKKRSVQGV</sequence>
<dbReference type="Gene3D" id="3.30.160.60">
    <property type="entry name" value="Classic Zinc Finger"/>
    <property type="match status" value="1"/>
</dbReference>
<feature type="region of interest" description="Disordered" evidence="1">
    <location>
        <begin position="63"/>
        <end position="84"/>
    </location>
</feature>
<keyword evidence="4" id="KW-1185">Reference proteome</keyword>
<organism evidence="3 4">
    <name type="scientific">Lasiosphaeris hirsuta</name>
    <dbReference type="NCBI Taxonomy" id="260670"/>
    <lineage>
        <taxon>Eukaryota</taxon>
        <taxon>Fungi</taxon>
        <taxon>Dikarya</taxon>
        <taxon>Ascomycota</taxon>
        <taxon>Pezizomycotina</taxon>
        <taxon>Sordariomycetes</taxon>
        <taxon>Sordariomycetidae</taxon>
        <taxon>Sordariales</taxon>
        <taxon>Lasiosphaeriaceae</taxon>
        <taxon>Lasiosphaeris</taxon>
    </lineage>
</organism>
<gene>
    <name evidence="3" type="ORF">B0H67DRAFT_645873</name>
</gene>
<feature type="region of interest" description="Disordered" evidence="1">
    <location>
        <begin position="96"/>
        <end position="122"/>
    </location>
</feature>
<dbReference type="Proteomes" id="UP001172102">
    <property type="component" value="Unassembled WGS sequence"/>
</dbReference>
<feature type="compositionally biased region" description="Pro residues" evidence="1">
    <location>
        <begin position="373"/>
        <end position="387"/>
    </location>
</feature>
<feature type="region of interest" description="Disordered" evidence="1">
    <location>
        <begin position="531"/>
        <end position="561"/>
    </location>
</feature>
<protein>
    <recommendedName>
        <fullName evidence="2">C2H2-type domain-containing protein</fullName>
    </recommendedName>
</protein>
<dbReference type="EMBL" id="JAUKUA010000004">
    <property type="protein sequence ID" value="KAK0716229.1"/>
    <property type="molecule type" value="Genomic_DNA"/>
</dbReference>
<name>A0AA40AI42_9PEZI</name>
<dbReference type="InterPro" id="IPR013087">
    <property type="entry name" value="Znf_C2H2_type"/>
</dbReference>
<feature type="domain" description="C2H2-type" evidence="2">
    <location>
        <begin position="566"/>
        <end position="589"/>
    </location>
</feature>
<proteinExistence type="predicted"/>
<dbReference type="AlphaFoldDB" id="A0AA40AI42"/>
<evidence type="ECO:0000313" key="3">
    <source>
        <dbReference type="EMBL" id="KAK0716229.1"/>
    </source>
</evidence>
<evidence type="ECO:0000313" key="4">
    <source>
        <dbReference type="Proteomes" id="UP001172102"/>
    </source>
</evidence>
<evidence type="ECO:0000259" key="2">
    <source>
        <dbReference type="PROSITE" id="PS00028"/>
    </source>
</evidence>
<feature type="region of interest" description="Disordered" evidence="1">
    <location>
        <begin position="368"/>
        <end position="399"/>
    </location>
</feature>
<reference evidence="3" key="1">
    <citation type="submission" date="2023-06" db="EMBL/GenBank/DDBJ databases">
        <title>Genome-scale phylogeny and comparative genomics of the fungal order Sordariales.</title>
        <authorList>
            <consortium name="Lawrence Berkeley National Laboratory"/>
            <person name="Hensen N."/>
            <person name="Bonometti L."/>
            <person name="Westerberg I."/>
            <person name="Brannstrom I.O."/>
            <person name="Guillou S."/>
            <person name="Cros-Aarteil S."/>
            <person name="Calhoun S."/>
            <person name="Haridas S."/>
            <person name="Kuo A."/>
            <person name="Mondo S."/>
            <person name="Pangilinan J."/>
            <person name="Riley R."/>
            <person name="Labutti K."/>
            <person name="Andreopoulos B."/>
            <person name="Lipzen A."/>
            <person name="Chen C."/>
            <person name="Yanf M."/>
            <person name="Daum C."/>
            <person name="Ng V."/>
            <person name="Clum A."/>
            <person name="Steindorff A."/>
            <person name="Ohm R."/>
            <person name="Martin F."/>
            <person name="Silar P."/>
            <person name="Natvig D."/>
            <person name="Lalanne C."/>
            <person name="Gautier V."/>
            <person name="Ament-Velasquez S.L."/>
            <person name="Kruys A."/>
            <person name="Hutchinson M.I."/>
            <person name="Powell A.J."/>
            <person name="Barry K."/>
            <person name="Miller A.N."/>
            <person name="Grigoriev I.V."/>
            <person name="Debuchy R."/>
            <person name="Gladieux P."/>
            <person name="Thoren M.H."/>
            <person name="Johannesson H."/>
        </authorList>
    </citation>
    <scope>NUCLEOTIDE SEQUENCE</scope>
    <source>
        <strain evidence="3">SMH4607-1</strain>
    </source>
</reference>
<feature type="region of interest" description="Disordered" evidence="1">
    <location>
        <begin position="618"/>
        <end position="639"/>
    </location>
</feature>
<accession>A0AA40AI42</accession>
<dbReference type="SMART" id="SM00355">
    <property type="entry name" value="ZnF_C2H2"/>
    <property type="match status" value="2"/>
</dbReference>
<feature type="compositionally biased region" description="Basic and acidic residues" evidence="1">
    <location>
        <begin position="629"/>
        <end position="639"/>
    </location>
</feature>
<dbReference type="PROSITE" id="PS00028">
    <property type="entry name" value="ZINC_FINGER_C2H2_1"/>
    <property type="match status" value="1"/>
</dbReference>
<comment type="caution">
    <text evidence="3">The sequence shown here is derived from an EMBL/GenBank/DDBJ whole genome shotgun (WGS) entry which is preliminary data.</text>
</comment>
<feature type="region of interest" description="Disordered" evidence="1">
    <location>
        <begin position="291"/>
        <end position="328"/>
    </location>
</feature>